<feature type="transmembrane region" description="Helical" evidence="1">
    <location>
        <begin position="6"/>
        <end position="25"/>
    </location>
</feature>
<accession>A0A1I7WUC8</accession>
<organism evidence="2 3">
    <name type="scientific">Heterorhabditis bacteriophora</name>
    <name type="common">Entomopathogenic nematode worm</name>
    <dbReference type="NCBI Taxonomy" id="37862"/>
    <lineage>
        <taxon>Eukaryota</taxon>
        <taxon>Metazoa</taxon>
        <taxon>Ecdysozoa</taxon>
        <taxon>Nematoda</taxon>
        <taxon>Chromadorea</taxon>
        <taxon>Rhabditida</taxon>
        <taxon>Rhabditina</taxon>
        <taxon>Rhabditomorpha</taxon>
        <taxon>Strongyloidea</taxon>
        <taxon>Heterorhabditidae</taxon>
        <taxon>Heterorhabditis</taxon>
    </lineage>
</organism>
<evidence type="ECO:0000313" key="3">
    <source>
        <dbReference type="WBParaSite" id="Hba_08745"/>
    </source>
</evidence>
<keyword evidence="1" id="KW-0812">Transmembrane</keyword>
<reference evidence="3" key="1">
    <citation type="submission" date="2016-11" db="UniProtKB">
        <authorList>
            <consortium name="WormBaseParasite"/>
        </authorList>
    </citation>
    <scope>IDENTIFICATION</scope>
</reference>
<evidence type="ECO:0000256" key="1">
    <source>
        <dbReference type="SAM" id="Phobius"/>
    </source>
</evidence>
<dbReference type="AlphaFoldDB" id="A0A1I7WUC8"/>
<protein>
    <submittedName>
        <fullName evidence="3">Uncharacterized protein</fullName>
    </submittedName>
</protein>
<name>A0A1I7WUC8_HETBA</name>
<evidence type="ECO:0000313" key="2">
    <source>
        <dbReference type="Proteomes" id="UP000095283"/>
    </source>
</evidence>
<sequence length="26" mass="3148">MLMNVNASSSYLMLSYVFFNTYFYLK</sequence>
<dbReference type="WBParaSite" id="Hba_08745">
    <property type="protein sequence ID" value="Hba_08745"/>
    <property type="gene ID" value="Hba_08745"/>
</dbReference>
<keyword evidence="1" id="KW-1133">Transmembrane helix</keyword>
<dbReference type="Proteomes" id="UP000095283">
    <property type="component" value="Unplaced"/>
</dbReference>
<keyword evidence="1" id="KW-0472">Membrane</keyword>
<proteinExistence type="predicted"/>
<keyword evidence="2" id="KW-1185">Reference proteome</keyword>